<keyword evidence="2" id="KW-1185">Reference proteome</keyword>
<comment type="caution">
    <text evidence="1">The sequence shown here is derived from an EMBL/GenBank/DDBJ whole genome shotgun (WGS) entry which is preliminary data.</text>
</comment>
<protein>
    <submittedName>
        <fullName evidence="1">Uncharacterized protein</fullName>
    </submittedName>
</protein>
<evidence type="ECO:0000313" key="2">
    <source>
        <dbReference type="Proteomes" id="UP001057279"/>
    </source>
</evidence>
<evidence type="ECO:0000313" key="1">
    <source>
        <dbReference type="EMBL" id="KAI4586573.1"/>
    </source>
</evidence>
<name>A0ACB9VA21_9CETA</name>
<proteinExistence type="predicted"/>
<organism evidence="1 2">
    <name type="scientific">Ovis ammon polii x Ovis aries</name>
    <dbReference type="NCBI Taxonomy" id="2918886"/>
    <lineage>
        <taxon>Eukaryota</taxon>
        <taxon>Metazoa</taxon>
        <taxon>Chordata</taxon>
        <taxon>Craniata</taxon>
        <taxon>Vertebrata</taxon>
        <taxon>Euteleostomi</taxon>
        <taxon>Mammalia</taxon>
        <taxon>Eutheria</taxon>
        <taxon>Laurasiatheria</taxon>
        <taxon>Artiodactyla</taxon>
        <taxon>Ruminantia</taxon>
        <taxon>Pecora</taxon>
        <taxon>Bovidae</taxon>
        <taxon>Caprinae</taxon>
        <taxon>Ovis</taxon>
    </lineage>
</organism>
<reference evidence="1" key="1">
    <citation type="submission" date="2022-03" db="EMBL/GenBank/DDBJ databases">
        <title>Genomic analyses of argali, domestic sheep and their hybrids provide insights into chromosomal evolution, heterosis and genetic basis of agronomic traits.</title>
        <authorList>
            <person name="Li M."/>
        </authorList>
    </citation>
    <scope>NUCLEOTIDE SEQUENCE</scope>
    <source>
        <strain evidence="1">F1 hybrid</strain>
    </source>
</reference>
<sequence length="133" mass="15127">MKGRIVTQKDTAIHLLDRSCFFIYVKPTAKEVDTFNKGVALLSTSAAPLLNPFIYTLRNQQVKQAFKDTVRKLVPRLSLKTNPENRNHSSHQTQEETPVPFDLLTRVKCNNTTDLSFNDSVILEDRSTTDFSV</sequence>
<accession>A0ACB9VA21</accession>
<dbReference type="EMBL" id="CM043028">
    <property type="protein sequence ID" value="KAI4586573.1"/>
    <property type="molecule type" value="Genomic_DNA"/>
</dbReference>
<dbReference type="Proteomes" id="UP001057279">
    <property type="component" value="Linkage Group LG03"/>
</dbReference>
<gene>
    <name evidence="1" type="ORF">MJG53_004360</name>
</gene>